<dbReference type="PANTHER" id="PTHR33327:SF3">
    <property type="entry name" value="RNA-DIRECTED DNA POLYMERASE"/>
    <property type="match status" value="1"/>
</dbReference>
<keyword evidence="3" id="KW-1185">Reference proteome</keyword>
<dbReference type="InterPro" id="IPR055469">
    <property type="entry name" value="DUF7041"/>
</dbReference>
<name>A0A0R3THC6_RODNA</name>
<organism evidence="4">
    <name type="scientific">Rodentolepis nana</name>
    <name type="common">Dwarf tapeworm</name>
    <name type="synonym">Hymenolepis nana</name>
    <dbReference type="NCBI Taxonomy" id="102285"/>
    <lineage>
        <taxon>Eukaryota</taxon>
        <taxon>Metazoa</taxon>
        <taxon>Spiralia</taxon>
        <taxon>Lophotrochozoa</taxon>
        <taxon>Platyhelminthes</taxon>
        <taxon>Cestoda</taxon>
        <taxon>Eucestoda</taxon>
        <taxon>Cyclophyllidea</taxon>
        <taxon>Hymenolepididae</taxon>
        <taxon>Rodentolepis</taxon>
    </lineage>
</organism>
<evidence type="ECO:0000313" key="2">
    <source>
        <dbReference type="EMBL" id="VDO02324.1"/>
    </source>
</evidence>
<evidence type="ECO:0000313" key="3">
    <source>
        <dbReference type="Proteomes" id="UP000278807"/>
    </source>
</evidence>
<gene>
    <name evidence="2" type="ORF">HNAJ_LOCUS6464</name>
</gene>
<accession>A0A0R3THC6</accession>
<evidence type="ECO:0000259" key="1">
    <source>
        <dbReference type="Pfam" id="PF23055"/>
    </source>
</evidence>
<reference evidence="4" key="1">
    <citation type="submission" date="2017-02" db="UniProtKB">
        <authorList>
            <consortium name="WormBaseParasite"/>
        </authorList>
    </citation>
    <scope>IDENTIFICATION</scope>
</reference>
<reference evidence="2 3" key="2">
    <citation type="submission" date="2018-11" db="EMBL/GenBank/DDBJ databases">
        <authorList>
            <consortium name="Pathogen Informatics"/>
        </authorList>
    </citation>
    <scope>NUCLEOTIDE SEQUENCE [LARGE SCALE GENOMIC DNA]</scope>
</reference>
<protein>
    <submittedName>
        <fullName evidence="4">Transposase</fullName>
    </submittedName>
</protein>
<dbReference type="EMBL" id="UZAE01007127">
    <property type="protein sequence ID" value="VDO02324.1"/>
    <property type="molecule type" value="Genomic_DNA"/>
</dbReference>
<dbReference type="AlphaFoldDB" id="A0A0R3THC6"/>
<feature type="domain" description="DUF7041" evidence="1">
    <location>
        <begin position="19"/>
        <end position="99"/>
    </location>
</feature>
<proteinExistence type="predicted"/>
<dbReference type="Proteomes" id="UP000278807">
    <property type="component" value="Unassembled WGS sequence"/>
</dbReference>
<dbReference type="OrthoDB" id="6159822at2759"/>
<sequence>MSKHIEVIGNMFDLPAVYPIFNTNYPDTWFVQFKNMLRMKGITKRTTWFFYAVAALPAPVISQFSDIAAQQPDNNSYERLKQAVTSRNAVSQEKRFHQLWPQIELVATFCVFIHPIIG</sequence>
<evidence type="ECO:0000313" key="4">
    <source>
        <dbReference type="WBParaSite" id="HNAJ_0000646701-mRNA-1"/>
    </source>
</evidence>
<dbReference type="PANTHER" id="PTHR33327">
    <property type="entry name" value="ENDONUCLEASE"/>
    <property type="match status" value="1"/>
</dbReference>
<dbReference type="Pfam" id="PF23055">
    <property type="entry name" value="DUF7041"/>
    <property type="match status" value="1"/>
</dbReference>
<dbReference type="WBParaSite" id="HNAJ_0000646701-mRNA-1">
    <property type="protein sequence ID" value="HNAJ_0000646701-mRNA-1"/>
    <property type="gene ID" value="HNAJ_0000646701"/>
</dbReference>